<sequence length="109" mass="12183">MASMEKKIRLKKNREEEDRIKKKTENLSKFSGNPNSISPISMRLRETRKQRKWGSDDAANDRNAIPGASATSPVDENRHLAAIIVIHSATKHALVGYSRALLDVLEVSS</sequence>
<organism evidence="2 3">
    <name type="scientific">Corchorus capsularis</name>
    <name type="common">Jute</name>
    <dbReference type="NCBI Taxonomy" id="210143"/>
    <lineage>
        <taxon>Eukaryota</taxon>
        <taxon>Viridiplantae</taxon>
        <taxon>Streptophyta</taxon>
        <taxon>Embryophyta</taxon>
        <taxon>Tracheophyta</taxon>
        <taxon>Spermatophyta</taxon>
        <taxon>Magnoliopsida</taxon>
        <taxon>eudicotyledons</taxon>
        <taxon>Gunneridae</taxon>
        <taxon>Pentapetalae</taxon>
        <taxon>rosids</taxon>
        <taxon>malvids</taxon>
        <taxon>Malvales</taxon>
        <taxon>Malvaceae</taxon>
        <taxon>Grewioideae</taxon>
        <taxon>Apeibeae</taxon>
        <taxon>Corchorus</taxon>
    </lineage>
</organism>
<evidence type="ECO:0000313" key="3">
    <source>
        <dbReference type="Proteomes" id="UP000188268"/>
    </source>
</evidence>
<evidence type="ECO:0000256" key="1">
    <source>
        <dbReference type="SAM" id="MobiDB-lite"/>
    </source>
</evidence>
<protein>
    <submittedName>
        <fullName evidence="2">Uncharacterized protein</fullName>
    </submittedName>
</protein>
<comment type="caution">
    <text evidence="2">The sequence shown here is derived from an EMBL/GenBank/DDBJ whole genome shotgun (WGS) entry which is preliminary data.</text>
</comment>
<feature type="compositionally biased region" description="Basic and acidic residues" evidence="1">
    <location>
        <begin position="1"/>
        <end position="26"/>
    </location>
</feature>
<dbReference type="AlphaFoldDB" id="A0A1R3G4F2"/>
<accession>A0A1R3G4F2</accession>
<evidence type="ECO:0000313" key="2">
    <source>
        <dbReference type="EMBL" id="OMO52958.1"/>
    </source>
</evidence>
<feature type="region of interest" description="Disordered" evidence="1">
    <location>
        <begin position="1"/>
        <end position="73"/>
    </location>
</feature>
<dbReference type="EMBL" id="AWWV01015366">
    <property type="protein sequence ID" value="OMO52958.1"/>
    <property type="molecule type" value="Genomic_DNA"/>
</dbReference>
<reference evidence="2 3" key="1">
    <citation type="submission" date="2013-09" db="EMBL/GenBank/DDBJ databases">
        <title>Corchorus capsularis genome sequencing.</title>
        <authorList>
            <person name="Alam M."/>
            <person name="Haque M.S."/>
            <person name="Islam M.S."/>
            <person name="Emdad E.M."/>
            <person name="Islam M.M."/>
            <person name="Ahmed B."/>
            <person name="Halim A."/>
            <person name="Hossen Q.M.M."/>
            <person name="Hossain M.Z."/>
            <person name="Ahmed R."/>
            <person name="Khan M.M."/>
            <person name="Islam R."/>
            <person name="Rashid M.M."/>
            <person name="Khan S.A."/>
            <person name="Rahman M.S."/>
            <person name="Alam M."/>
        </authorList>
    </citation>
    <scope>NUCLEOTIDE SEQUENCE [LARGE SCALE GENOMIC DNA]</scope>
    <source>
        <strain evidence="3">cv. CVL-1</strain>
        <tissue evidence="2">Whole seedling</tissue>
    </source>
</reference>
<keyword evidence="3" id="KW-1185">Reference proteome</keyword>
<feature type="compositionally biased region" description="Polar residues" evidence="1">
    <location>
        <begin position="27"/>
        <end position="39"/>
    </location>
</feature>
<name>A0A1R3G4F2_COCAP</name>
<dbReference type="Proteomes" id="UP000188268">
    <property type="component" value="Unassembled WGS sequence"/>
</dbReference>
<dbReference type="Gramene" id="OMO52958">
    <property type="protein sequence ID" value="OMO52958"/>
    <property type="gene ID" value="CCACVL1_28966"/>
</dbReference>
<gene>
    <name evidence="2" type="ORF">CCACVL1_28966</name>
</gene>
<proteinExistence type="predicted"/>